<evidence type="ECO:0000313" key="2">
    <source>
        <dbReference type="EMBL" id="GAA4978233.1"/>
    </source>
</evidence>
<name>A0ABP9HTZ0_9ACTN</name>
<organism evidence="2 3">
    <name type="scientific">Kineococcus glutinatus</name>
    <dbReference type="NCBI Taxonomy" id="1070872"/>
    <lineage>
        <taxon>Bacteria</taxon>
        <taxon>Bacillati</taxon>
        <taxon>Actinomycetota</taxon>
        <taxon>Actinomycetes</taxon>
        <taxon>Kineosporiales</taxon>
        <taxon>Kineosporiaceae</taxon>
        <taxon>Kineococcus</taxon>
    </lineage>
</organism>
<comment type="caution">
    <text evidence="2">The sequence shown here is derived from an EMBL/GenBank/DDBJ whole genome shotgun (WGS) entry which is preliminary data.</text>
</comment>
<dbReference type="Proteomes" id="UP001501195">
    <property type="component" value="Unassembled WGS sequence"/>
</dbReference>
<sequence length="88" mass="8812">MLRQAQAFSRTGGTAAIGFAATIVTVNLIAVPAGMPSPGADPADVIGFFRTEGAVVGLSSALTPVAWVLATVFGAGAVATLWPAERAR</sequence>
<keyword evidence="1" id="KW-0812">Transmembrane</keyword>
<keyword evidence="1" id="KW-0472">Membrane</keyword>
<evidence type="ECO:0000313" key="3">
    <source>
        <dbReference type="Proteomes" id="UP001501195"/>
    </source>
</evidence>
<feature type="transmembrane region" description="Helical" evidence="1">
    <location>
        <begin position="55"/>
        <end position="82"/>
    </location>
</feature>
<dbReference type="EMBL" id="BAABIL010000254">
    <property type="protein sequence ID" value="GAA4978233.1"/>
    <property type="molecule type" value="Genomic_DNA"/>
</dbReference>
<gene>
    <name evidence="2" type="ORF">GCM10023225_18510</name>
</gene>
<keyword evidence="3" id="KW-1185">Reference proteome</keyword>
<evidence type="ECO:0000256" key="1">
    <source>
        <dbReference type="SAM" id="Phobius"/>
    </source>
</evidence>
<proteinExistence type="predicted"/>
<dbReference type="RefSeq" id="WP_345712200.1">
    <property type="nucleotide sequence ID" value="NZ_BAABIL010000254.1"/>
</dbReference>
<protein>
    <submittedName>
        <fullName evidence="2">Uncharacterized protein</fullName>
    </submittedName>
</protein>
<keyword evidence="1" id="KW-1133">Transmembrane helix</keyword>
<accession>A0ABP9HTZ0</accession>
<feature type="transmembrane region" description="Helical" evidence="1">
    <location>
        <begin position="12"/>
        <end position="35"/>
    </location>
</feature>
<reference evidence="3" key="1">
    <citation type="journal article" date="2019" name="Int. J. Syst. Evol. Microbiol.">
        <title>The Global Catalogue of Microorganisms (GCM) 10K type strain sequencing project: providing services to taxonomists for standard genome sequencing and annotation.</title>
        <authorList>
            <consortium name="The Broad Institute Genomics Platform"/>
            <consortium name="The Broad Institute Genome Sequencing Center for Infectious Disease"/>
            <person name="Wu L."/>
            <person name="Ma J."/>
        </authorList>
    </citation>
    <scope>NUCLEOTIDE SEQUENCE [LARGE SCALE GENOMIC DNA]</scope>
    <source>
        <strain evidence="3">JCM 18126</strain>
    </source>
</reference>